<evidence type="ECO:0000313" key="1">
    <source>
        <dbReference type="EMBL" id="QHT04676.1"/>
    </source>
</evidence>
<dbReference type="AlphaFoldDB" id="A0A6C0CIT1"/>
<reference evidence="1" key="1">
    <citation type="journal article" date="2020" name="Nature">
        <title>Giant virus diversity and host interactions through global metagenomics.</title>
        <authorList>
            <person name="Schulz F."/>
            <person name="Roux S."/>
            <person name="Paez-Espino D."/>
            <person name="Jungbluth S."/>
            <person name="Walsh D.A."/>
            <person name="Denef V.J."/>
            <person name="McMahon K.D."/>
            <person name="Konstantinidis K.T."/>
            <person name="Eloe-Fadrosh E.A."/>
            <person name="Kyrpides N.C."/>
            <person name="Woyke T."/>
        </authorList>
    </citation>
    <scope>NUCLEOTIDE SEQUENCE</scope>
    <source>
        <strain evidence="1">GVMAG-M-3300021343-4</strain>
    </source>
</reference>
<proteinExistence type="predicted"/>
<name>A0A6C0CIT1_9ZZZZ</name>
<accession>A0A6C0CIT1</accession>
<sequence length="99" mass="11421">MEPENIKYGCYPGGVILDIEFCGNAYTYHSKITDIIYQGKTVIMHSTIPNDPYHVCDLNSIEELTVLRIIKHLAKYMFSDVGSYTIRRAWADRYIVVLD</sequence>
<protein>
    <submittedName>
        <fullName evidence="1">Uncharacterized protein</fullName>
    </submittedName>
</protein>
<dbReference type="EMBL" id="MN739436">
    <property type="protein sequence ID" value="QHT04676.1"/>
    <property type="molecule type" value="Genomic_DNA"/>
</dbReference>
<organism evidence="1">
    <name type="scientific">viral metagenome</name>
    <dbReference type="NCBI Taxonomy" id="1070528"/>
    <lineage>
        <taxon>unclassified sequences</taxon>
        <taxon>metagenomes</taxon>
        <taxon>organismal metagenomes</taxon>
    </lineage>
</organism>